<dbReference type="Proteomes" id="UP000673552">
    <property type="component" value="Unassembled WGS sequence"/>
</dbReference>
<evidence type="ECO:0000313" key="1">
    <source>
        <dbReference type="EMBL" id="KAG5467076.1"/>
    </source>
</evidence>
<proteinExistence type="predicted"/>
<dbReference type="OrthoDB" id="277767at2759"/>
<dbReference type="AlphaFoldDB" id="A0A836KB36"/>
<organism evidence="1 2">
    <name type="scientific">Leishmania martiniquensis</name>
    <dbReference type="NCBI Taxonomy" id="1580590"/>
    <lineage>
        <taxon>Eukaryota</taxon>
        <taxon>Discoba</taxon>
        <taxon>Euglenozoa</taxon>
        <taxon>Kinetoplastea</taxon>
        <taxon>Metakinetoplastina</taxon>
        <taxon>Trypanosomatida</taxon>
        <taxon>Trypanosomatidae</taxon>
        <taxon>Leishmaniinae</taxon>
        <taxon>Leishmania</taxon>
    </lineage>
</organism>
<reference evidence="2" key="1">
    <citation type="journal article" date="2021" name="Microbiol. Resour. Announc.">
        <title>LGAAP: Leishmaniinae Genome Assembly and Annotation Pipeline.</title>
        <authorList>
            <person name="Almutairi H."/>
            <person name="Urbaniak M.D."/>
            <person name="Bates M.D."/>
            <person name="Jariyapan N."/>
            <person name="Kwakye-Nuako G."/>
            <person name="Thomaz-Soccol V."/>
            <person name="Al-Salem W.S."/>
            <person name="Dillon R.J."/>
            <person name="Bates P.A."/>
            <person name="Gatherer D."/>
        </authorList>
    </citation>
    <scope>NUCLEOTIDE SEQUENCE [LARGE SCALE GENOMIC DNA]</scope>
</reference>
<reference evidence="2" key="2">
    <citation type="journal article" date="2021" name="Sci. Data">
        <title>Chromosome-scale genome sequencing, assembly and annotation of six genomes from subfamily Leishmaniinae.</title>
        <authorList>
            <person name="Almutairi H."/>
            <person name="Urbaniak M.D."/>
            <person name="Bates M.D."/>
            <person name="Jariyapan N."/>
            <person name="Kwakye-Nuako G."/>
            <person name="Thomaz Soccol V."/>
            <person name="Al-Salem W.S."/>
            <person name="Dillon R.J."/>
            <person name="Bates P.A."/>
            <person name="Gatherer D."/>
        </authorList>
    </citation>
    <scope>NUCLEOTIDE SEQUENCE [LARGE SCALE GENOMIC DNA]</scope>
</reference>
<keyword evidence="2" id="KW-1185">Reference proteome</keyword>
<dbReference type="KEGG" id="lmat:92511391"/>
<dbReference type="GeneID" id="92511391"/>
<accession>A0A836KB36</accession>
<dbReference type="EMBL" id="JAFEUZ010000035">
    <property type="protein sequence ID" value="KAG5467076.1"/>
    <property type="molecule type" value="Genomic_DNA"/>
</dbReference>
<gene>
    <name evidence="1" type="ORF">LSCM1_01257</name>
</gene>
<name>A0A836KB36_9TRYP</name>
<comment type="caution">
    <text evidence="1">The sequence shown here is derived from an EMBL/GenBank/DDBJ whole genome shotgun (WGS) entry which is preliminary data.</text>
</comment>
<evidence type="ECO:0000313" key="2">
    <source>
        <dbReference type="Proteomes" id="UP000673552"/>
    </source>
</evidence>
<protein>
    <submittedName>
        <fullName evidence="1">Uncharacterized protein</fullName>
    </submittedName>
</protein>
<dbReference type="RefSeq" id="XP_067174984.1">
    <property type="nucleotide sequence ID" value="XM_067318879.1"/>
</dbReference>
<sequence>MSAAAKAFFKNVASPVIGFGIGWAGFTVLEQTGLLGESTQRWLNVHNLKLQLHTQRLLPASLVEKYGYPEDTLRSMIQHLEKGYSEAELSDRMSFDEVLRHCAVPEQVAFLEEHASEEIPYFYIADIFHSWANLNVNSFLRPPQHASDAAISTSPLASASASSPLVLRNDEAFDSEILCSSLWEKMIHNVIPFDVSIRALCVLAVNNRANARRLARLSSPERVIGLYNEYVDKIHADQQRGSEPDLVSPEEVTSATLFFLRAVNDALVQKSWIPMLKVFNVDLYPLAGKVKPESWCRAFGHLTPLVTSSASEMAVLLADVMSERLRCAELRKKEAAPS</sequence>